<reference evidence="5 6" key="1">
    <citation type="journal article" date="2015" name="Nature">
        <title>rRNA introns, odd ribosomes, and small enigmatic genomes across a large radiation of phyla.</title>
        <authorList>
            <person name="Brown C.T."/>
            <person name="Hug L.A."/>
            <person name="Thomas B.C."/>
            <person name="Sharon I."/>
            <person name="Castelle C.J."/>
            <person name="Singh A."/>
            <person name="Wilkins M.J."/>
            <person name="Williams K.H."/>
            <person name="Banfield J.F."/>
        </authorList>
    </citation>
    <scope>NUCLEOTIDE SEQUENCE [LARGE SCALE GENOMIC DNA]</scope>
</reference>
<comment type="caution">
    <text evidence="5">The sequence shown here is derived from an EMBL/GenBank/DDBJ whole genome shotgun (WGS) entry which is preliminary data.</text>
</comment>
<comment type="function">
    <text evidence="4">This protein is one of the early assembly proteins of the 50S ribosomal subunit, although it is not seen to bind rRNA by itself. It is important during the early stages of 50S assembly.</text>
</comment>
<dbReference type="Proteomes" id="UP000034736">
    <property type="component" value="Unassembled WGS sequence"/>
</dbReference>
<evidence type="ECO:0000256" key="1">
    <source>
        <dbReference type="ARBA" id="ARBA00006227"/>
    </source>
</evidence>
<dbReference type="AlphaFoldDB" id="A0A0G1H544"/>
<dbReference type="Pfam" id="PF00572">
    <property type="entry name" value="Ribosomal_L13"/>
    <property type="match status" value="1"/>
</dbReference>
<evidence type="ECO:0000256" key="2">
    <source>
        <dbReference type="ARBA" id="ARBA00022980"/>
    </source>
</evidence>
<dbReference type="InterPro" id="IPR005822">
    <property type="entry name" value="Ribosomal_uL13"/>
</dbReference>
<keyword evidence="3 4" id="KW-0687">Ribonucleoprotein</keyword>
<dbReference type="GO" id="GO:0003729">
    <property type="term" value="F:mRNA binding"/>
    <property type="evidence" value="ECO:0007669"/>
    <property type="project" value="TreeGrafter"/>
</dbReference>
<evidence type="ECO:0000256" key="4">
    <source>
        <dbReference type="HAMAP-Rule" id="MF_01366"/>
    </source>
</evidence>
<name>A0A0G1H544_9BACT</name>
<evidence type="ECO:0000313" key="5">
    <source>
        <dbReference type="EMBL" id="KKT41920.1"/>
    </source>
</evidence>
<organism evidence="5 6">
    <name type="scientific">Candidatus Giovannonibacteria bacterium GW2011_GWA2_44_13b</name>
    <dbReference type="NCBI Taxonomy" id="1618647"/>
    <lineage>
        <taxon>Bacteria</taxon>
        <taxon>Candidatus Giovannoniibacteriota</taxon>
    </lineage>
</organism>
<protein>
    <recommendedName>
        <fullName evidence="4">Large ribosomal subunit protein uL13</fullName>
    </recommendedName>
</protein>
<dbReference type="HAMAP" id="MF_01366">
    <property type="entry name" value="Ribosomal_uL13"/>
    <property type="match status" value="1"/>
</dbReference>
<evidence type="ECO:0000313" key="6">
    <source>
        <dbReference type="Proteomes" id="UP000034736"/>
    </source>
</evidence>
<dbReference type="GO" id="GO:0006412">
    <property type="term" value="P:translation"/>
    <property type="evidence" value="ECO:0007669"/>
    <property type="project" value="UniProtKB-UniRule"/>
</dbReference>
<comment type="subunit">
    <text evidence="4">Part of the 50S ribosomal subunit.</text>
</comment>
<gene>
    <name evidence="4" type="primary">rplM</name>
    <name evidence="5" type="ORF">UW30_C0003G0020</name>
</gene>
<dbReference type="PANTHER" id="PTHR11545">
    <property type="entry name" value="RIBOSOMAL PROTEIN L13"/>
    <property type="match status" value="1"/>
</dbReference>
<dbReference type="CDD" id="cd00392">
    <property type="entry name" value="Ribosomal_L13"/>
    <property type="match status" value="1"/>
</dbReference>
<dbReference type="GO" id="GO:0005840">
    <property type="term" value="C:ribosome"/>
    <property type="evidence" value="ECO:0007669"/>
    <property type="project" value="UniProtKB-KW"/>
</dbReference>
<dbReference type="NCBIfam" id="TIGR01066">
    <property type="entry name" value="rplM_bact"/>
    <property type="match status" value="1"/>
</dbReference>
<keyword evidence="2 4" id="KW-0689">Ribosomal protein</keyword>
<dbReference type="EMBL" id="LCHU01000003">
    <property type="protein sequence ID" value="KKT41920.1"/>
    <property type="molecule type" value="Genomic_DNA"/>
</dbReference>
<dbReference type="STRING" id="1618647.UW30_C0003G0020"/>
<dbReference type="GO" id="GO:0017148">
    <property type="term" value="P:negative regulation of translation"/>
    <property type="evidence" value="ECO:0007669"/>
    <property type="project" value="TreeGrafter"/>
</dbReference>
<evidence type="ECO:0000256" key="3">
    <source>
        <dbReference type="ARBA" id="ARBA00023274"/>
    </source>
</evidence>
<dbReference type="Gene3D" id="3.90.1180.10">
    <property type="entry name" value="Ribosomal protein L13"/>
    <property type="match status" value="1"/>
</dbReference>
<comment type="similarity">
    <text evidence="1 4">Belongs to the universal ribosomal protein uL13 family.</text>
</comment>
<dbReference type="PIRSF" id="PIRSF002181">
    <property type="entry name" value="Ribosomal_L13"/>
    <property type="match status" value="1"/>
</dbReference>
<dbReference type="SUPFAM" id="SSF52161">
    <property type="entry name" value="Ribosomal protein L13"/>
    <property type="match status" value="1"/>
</dbReference>
<dbReference type="InterPro" id="IPR005823">
    <property type="entry name" value="Ribosomal_uL13_bac-type"/>
</dbReference>
<proteinExistence type="inferred from homology"/>
<dbReference type="PANTHER" id="PTHR11545:SF2">
    <property type="entry name" value="LARGE RIBOSOMAL SUBUNIT PROTEIN UL13M"/>
    <property type="match status" value="1"/>
</dbReference>
<accession>A0A0G1H544</accession>
<dbReference type="InterPro" id="IPR036899">
    <property type="entry name" value="Ribosomal_uL13_sf"/>
</dbReference>
<dbReference type="GO" id="GO:1990904">
    <property type="term" value="C:ribonucleoprotein complex"/>
    <property type="evidence" value="ECO:0007669"/>
    <property type="project" value="UniProtKB-KW"/>
</dbReference>
<dbReference type="GO" id="GO:0003735">
    <property type="term" value="F:structural constituent of ribosome"/>
    <property type="evidence" value="ECO:0007669"/>
    <property type="project" value="InterPro"/>
</dbReference>
<sequence length="119" mass="13732">MKAEITIDAKDKKLGRLASQVAKTLRGKTEADFLPNRTSFPKVTVKNVDQLEVSENKLKNTFFQRYSGYPGGRKVFSAWDVWQKDPREVLLHAVHGMIHKNRLKKEMLKNLILKHGEDK</sequence>